<evidence type="ECO:0000313" key="2">
    <source>
        <dbReference type="EMBL" id="KAJ9188248.1"/>
    </source>
</evidence>
<evidence type="ECO:0000256" key="1">
    <source>
        <dbReference type="SAM" id="Phobius"/>
    </source>
</evidence>
<keyword evidence="1" id="KW-0472">Membrane</keyword>
<dbReference type="EMBL" id="JARPOI010000002">
    <property type="protein sequence ID" value="KAJ9188248.1"/>
    <property type="molecule type" value="Genomic_DNA"/>
</dbReference>
<feature type="transmembrane region" description="Helical" evidence="1">
    <location>
        <begin position="6"/>
        <end position="31"/>
    </location>
</feature>
<keyword evidence="1" id="KW-1133">Transmembrane helix</keyword>
<keyword evidence="3" id="KW-1185">Reference proteome</keyword>
<evidence type="ECO:0000313" key="3">
    <source>
        <dbReference type="Proteomes" id="UP001174677"/>
    </source>
</evidence>
<gene>
    <name evidence="2" type="ORF">P3X46_003620</name>
</gene>
<keyword evidence="1" id="KW-0812">Transmembrane</keyword>
<dbReference type="Proteomes" id="UP001174677">
    <property type="component" value="Chromosome 2"/>
</dbReference>
<proteinExistence type="predicted"/>
<sequence length="51" mass="5535">MIYRKWSLLTGPVAILGGIVAAVVAANLLFVKDDPFLKPKQRNPDSPPSTK</sequence>
<organism evidence="2 3">
    <name type="scientific">Hevea brasiliensis</name>
    <name type="common">Para rubber tree</name>
    <name type="synonym">Siphonia brasiliensis</name>
    <dbReference type="NCBI Taxonomy" id="3981"/>
    <lineage>
        <taxon>Eukaryota</taxon>
        <taxon>Viridiplantae</taxon>
        <taxon>Streptophyta</taxon>
        <taxon>Embryophyta</taxon>
        <taxon>Tracheophyta</taxon>
        <taxon>Spermatophyta</taxon>
        <taxon>Magnoliopsida</taxon>
        <taxon>eudicotyledons</taxon>
        <taxon>Gunneridae</taxon>
        <taxon>Pentapetalae</taxon>
        <taxon>rosids</taxon>
        <taxon>fabids</taxon>
        <taxon>Malpighiales</taxon>
        <taxon>Euphorbiaceae</taxon>
        <taxon>Crotonoideae</taxon>
        <taxon>Micrandreae</taxon>
        <taxon>Hevea</taxon>
    </lineage>
</organism>
<protein>
    <submittedName>
        <fullName evidence="2">Uncharacterized protein</fullName>
    </submittedName>
</protein>
<reference evidence="2" key="1">
    <citation type="journal article" date="2023" name="Plant Biotechnol. J.">
        <title>Chromosome-level wild Hevea brasiliensis genome provides new tools for genomic-assisted breeding and valuable loci to elevate rubber yield.</title>
        <authorList>
            <person name="Cheng H."/>
            <person name="Song X."/>
            <person name="Hu Y."/>
            <person name="Wu T."/>
            <person name="Yang Q."/>
            <person name="An Z."/>
            <person name="Feng S."/>
            <person name="Deng Z."/>
            <person name="Wu W."/>
            <person name="Zeng X."/>
            <person name="Tu M."/>
            <person name="Wang X."/>
            <person name="Huang H."/>
        </authorList>
    </citation>
    <scope>NUCLEOTIDE SEQUENCE</scope>
    <source>
        <strain evidence="2">MT/VB/25A 57/8</strain>
    </source>
</reference>
<accession>A0ABQ9N918</accession>
<name>A0ABQ9N918_HEVBR</name>
<comment type="caution">
    <text evidence="2">The sequence shown here is derived from an EMBL/GenBank/DDBJ whole genome shotgun (WGS) entry which is preliminary data.</text>
</comment>